<sequence length="292" mass="31297">MRLYEIPAHLPFLGTLAAGVLRWVGQDDPLSLSRTTILLPTRRAALALRESFLRESGGRTLLLPRMHALSGLSTQEADELSLPVLLDLPPAVAPAVRHSVLTSLVMRLPSRFGGPDTPEQAWRLATALAEWLDETALEGCDMARLETLVPEEFATHWQVTLTFLRGVLSAWEAWLAGQGLMDIGPRRVAALRAQADSWKREPPRDPVIAAGIGAGGTIPAAAALLKVVAQMPQGCVVLHGAGEVKSDELWAAIGESPTHPLAGQVRLLSAMDATPRDLEPWPGCPAGDPALE</sequence>
<evidence type="ECO:0000313" key="1">
    <source>
        <dbReference type="EMBL" id="EFH09337.1"/>
    </source>
</evidence>
<accession>D5RTN2</accession>
<evidence type="ECO:0008006" key="3">
    <source>
        <dbReference type="Google" id="ProtNLM"/>
    </source>
</evidence>
<name>D5RTN2_9PROT</name>
<keyword evidence="2" id="KW-1185">Reference proteome</keyword>
<feature type="non-terminal residue" evidence="1">
    <location>
        <position position="292"/>
    </location>
</feature>
<reference evidence="1 2" key="1">
    <citation type="submission" date="2010-04" db="EMBL/GenBank/DDBJ databases">
        <authorList>
            <person name="Qin X."/>
            <person name="Bachman B."/>
            <person name="Battles P."/>
            <person name="Bell A."/>
            <person name="Bess C."/>
            <person name="Bickham C."/>
            <person name="Chaboub L."/>
            <person name="Chen D."/>
            <person name="Coyle M."/>
            <person name="Deiros D.R."/>
            <person name="Dinh H."/>
            <person name="Forbes L."/>
            <person name="Fowler G."/>
            <person name="Francisco L."/>
            <person name="Fu Q."/>
            <person name="Gubbala S."/>
            <person name="Hale W."/>
            <person name="Han Y."/>
            <person name="Hemphill L."/>
            <person name="Highlander S.K."/>
            <person name="Hirani K."/>
            <person name="Hogues M."/>
            <person name="Jackson L."/>
            <person name="Jakkamsetti A."/>
            <person name="Javaid M."/>
            <person name="Jiang H."/>
            <person name="Korchina V."/>
            <person name="Kovar C."/>
            <person name="Lara F."/>
            <person name="Lee S."/>
            <person name="Mata R."/>
            <person name="Mathew T."/>
            <person name="Moen C."/>
            <person name="Morales K."/>
            <person name="Munidasa M."/>
            <person name="Nazareth L."/>
            <person name="Ngo R."/>
            <person name="Nguyen L."/>
            <person name="Okwuonu G."/>
            <person name="Ongeri F."/>
            <person name="Patil S."/>
            <person name="Petrosino J."/>
            <person name="Pham C."/>
            <person name="Pham P."/>
            <person name="Pu L.-L."/>
            <person name="Puazo M."/>
            <person name="Raj R."/>
            <person name="Reid J."/>
            <person name="Rouhana J."/>
            <person name="Saada N."/>
            <person name="Shang Y."/>
            <person name="Simmons D."/>
            <person name="Thornton R."/>
            <person name="Warren J."/>
            <person name="Weissenberger G."/>
            <person name="Zhang J."/>
            <person name="Zhang L."/>
            <person name="Zhou C."/>
            <person name="Zhu D."/>
            <person name="Muzny D."/>
            <person name="Worley K."/>
            <person name="Gibbs R."/>
        </authorList>
    </citation>
    <scope>NUCLEOTIDE SEQUENCE [LARGE SCALE GENOMIC DNA]</scope>
    <source>
        <strain evidence="1 2">ATCC 49957</strain>
    </source>
</reference>
<dbReference type="Proteomes" id="UP000005324">
    <property type="component" value="Unassembled WGS sequence"/>
</dbReference>
<organism evidence="1 2">
    <name type="scientific">Pseudoroseomonas cervicalis ATCC 49957</name>
    <dbReference type="NCBI Taxonomy" id="525371"/>
    <lineage>
        <taxon>Bacteria</taxon>
        <taxon>Pseudomonadati</taxon>
        <taxon>Pseudomonadota</taxon>
        <taxon>Alphaproteobacteria</taxon>
        <taxon>Acetobacterales</taxon>
        <taxon>Roseomonadaceae</taxon>
        <taxon>Roseomonas</taxon>
    </lineage>
</organism>
<dbReference type="HOGENOM" id="CLU_929053_0_0_5"/>
<proteinExistence type="predicted"/>
<gene>
    <name evidence="1" type="ORF">HMPREF0731_4444</name>
</gene>
<comment type="caution">
    <text evidence="1">The sequence shown here is derived from an EMBL/GenBank/DDBJ whole genome shotgun (WGS) entry which is preliminary data.</text>
</comment>
<evidence type="ECO:0000313" key="2">
    <source>
        <dbReference type="Proteomes" id="UP000005324"/>
    </source>
</evidence>
<dbReference type="EMBL" id="ADVL01000808">
    <property type="protein sequence ID" value="EFH09337.1"/>
    <property type="molecule type" value="Genomic_DNA"/>
</dbReference>
<protein>
    <recommendedName>
        <fullName evidence="3">Double-strand break repair protein AddB</fullName>
    </recommendedName>
</protein>
<dbReference type="AlphaFoldDB" id="D5RTN2"/>